<name>A0A8H7ME42_9PLEO</name>
<dbReference type="InterPro" id="IPR036259">
    <property type="entry name" value="MFS_trans_sf"/>
</dbReference>
<dbReference type="GO" id="GO:0022857">
    <property type="term" value="F:transmembrane transporter activity"/>
    <property type="evidence" value="ECO:0007669"/>
    <property type="project" value="InterPro"/>
</dbReference>
<dbReference type="OrthoDB" id="2213137at2759"/>
<reference evidence="5" key="2">
    <citation type="submission" date="2020-09" db="EMBL/GenBank/DDBJ databases">
        <title>Reference genome assembly for Australian Ascochyta lentis isolate Al4.</title>
        <authorList>
            <person name="Lee R.C."/>
            <person name="Farfan-Caceres L.M."/>
            <person name="Debler J.W."/>
            <person name="Williams A.H."/>
            <person name="Henares B.M."/>
        </authorList>
    </citation>
    <scope>NUCLEOTIDE SEQUENCE</scope>
    <source>
        <strain evidence="5">Al4</strain>
    </source>
</reference>
<feature type="transmembrane region" description="Helical" evidence="3">
    <location>
        <begin position="31"/>
        <end position="47"/>
    </location>
</feature>
<dbReference type="PANTHER" id="PTHR11360:SF287">
    <property type="entry name" value="MFS MONOCARBOXYLATE TRANSPORTER"/>
    <property type="match status" value="1"/>
</dbReference>
<evidence type="ECO:0000256" key="2">
    <source>
        <dbReference type="ARBA" id="ARBA00006727"/>
    </source>
</evidence>
<comment type="caution">
    <text evidence="5">The sequence shown here is derived from an EMBL/GenBank/DDBJ whole genome shotgun (WGS) entry which is preliminary data.</text>
</comment>
<proteinExistence type="inferred from homology"/>
<dbReference type="Proteomes" id="UP000651452">
    <property type="component" value="Unassembled WGS sequence"/>
</dbReference>
<evidence type="ECO:0000256" key="3">
    <source>
        <dbReference type="SAM" id="Phobius"/>
    </source>
</evidence>
<evidence type="ECO:0000256" key="1">
    <source>
        <dbReference type="ARBA" id="ARBA00004141"/>
    </source>
</evidence>
<reference evidence="5" key="1">
    <citation type="submission" date="2018-12" db="EMBL/GenBank/DDBJ databases">
        <authorList>
            <person name="Syme R.A."/>
            <person name="Farfan-Caceres L."/>
            <person name="Lichtenzveig J."/>
        </authorList>
    </citation>
    <scope>NUCLEOTIDE SEQUENCE</scope>
    <source>
        <strain evidence="5">Al4</strain>
    </source>
</reference>
<feature type="transmembrane region" description="Helical" evidence="3">
    <location>
        <begin position="234"/>
        <end position="252"/>
    </location>
</feature>
<sequence length="267" mass="29851">MFSGWIMFNASLLFASIATDAWQLVLTQGLLYGVGWRICYTPVYIILNEWFEKRRGLAYGIYNAASGISGFVLPFALEVLLRNYGFRITLRVYVVAYTLLSAPVFWLIRPRLPAHIRTPVQDLHTTSVIERQLPWYSVLLTPSIIVISTSIFLQGLVFPYPTTFLPSYASTLGLETSKASSLLSISALWQVPGLILLGWFSDHVSIHIPHSLPTLVSGLGCLFLWGPAKAFPTLAVFSSLWGFFGVPYSVFWSRISYGLAKKSGQEK</sequence>
<evidence type="ECO:0000256" key="4">
    <source>
        <dbReference type="SAM" id="SignalP"/>
    </source>
</evidence>
<protein>
    <recommendedName>
        <fullName evidence="7">Major facilitator superfamily (MFS) profile domain-containing protein</fullName>
    </recommendedName>
</protein>
<comment type="similarity">
    <text evidence="2">Belongs to the major facilitator superfamily. Monocarboxylate porter (TC 2.A.1.13) family.</text>
</comment>
<keyword evidence="4" id="KW-0732">Signal</keyword>
<keyword evidence="3" id="KW-0812">Transmembrane</keyword>
<feature type="transmembrane region" description="Helical" evidence="3">
    <location>
        <begin position="135"/>
        <end position="160"/>
    </location>
</feature>
<evidence type="ECO:0008006" key="7">
    <source>
        <dbReference type="Google" id="ProtNLM"/>
    </source>
</evidence>
<feature type="signal peptide" evidence="4">
    <location>
        <begin position="1"/>
        <end position="21"/>
    </location>
</feature>
<feature type="transmembrane region" description="Helical" evidence="3">
    <location>
        <begin position="88"/>
        <end position="108"/>
    </location>
</feature>
<dbReference type="Gene3D" id="1.20.1250.20">
    <property type="entry name" value="MFS general substrate transporter like domains"/>
    <property type="match status" value="2"/>
</dbReference>
<dbReference type="InterPro" id="IPR050327">
    <property type="entry name" value="Proton-linked_MCT"/>
</dbReference>
<keyword evidence="3" id="KW-1133">Transmembrane helix</keyword>
<dbReference type="InterPro" id="IPR011701">
    <property type="entry name" value="MFS"/>
</dbReference>
<dbReference type="SUPFAM" id="SSF103473">
    <property type="entry name" value="MFS general substrate transporter"/>
    <property type="match status" value="1"/>
</dbReference>
<feature type="transmembrane region" description="Helical" evidence="3">
    <location>
        <begin position="59"/>
        <end position="76"/>
    </location>
</feature>
<evidence type="ECO:0000313" key="6">
    <source>
        <dbReference type="Proteomes" id="UP000651452"/>
    </source>
</evidence>
<gene>
    <name evidence="5" type="ORF">EKO04_010451</name>
</gene>
<dbReference type="PANTHER" id="PTHR11360">
    <property type="entry name" value="MONOCARBOXYLATE TRANSPORTER"/>
    <property type="match status" value="1"/>
</dbReference>
<comment type="subcellular location">
    <subcellularLocation>
        <location evidence="1">Membrane</location>
        <topology evidence="1">Multi-pass membrane protein</topology>
    </subcellularLocation>
</comment>
<accession>A0A8H7ME42</accession>
<dbReference type="GO" id="GO:0016020">
    <property type="term" value="C:membrane"/>
    <property type="evidence" value="ECO:0007669"/>
    <property type="project" value="UniProtKB-SubCell"/>
</dbReference>
<feature type="chain" id="PRO_5033990980" description="Major facilitator superfamily (MFS) profile domain-containing protein" evidence="4">
    <location>
        <begin position="22"/>
        <end position="267"/>
    </location>
</feature>
<keyword evidence="6" id="KW-1185">Reference proteome</keyword>
<dbReference type="EMBL" id="RZGK01000020">
    <property type="protein sequence ID" value="KAF9691538.1"/>
    <property type="molecule type" value="Genomic_DNA"/>
</dbReference>
<dbReference type="Pfam" id="PF07690">
    <property type="entry name" value="MFS_1"/>
    <property type="match status" value="1"/>
</dbReference>
<organism evidence="5 6">
    <name type="scientific">Ascochyta lentis</name>
    <dbReference type="NCBI Taxonomy" id="205686"/>
    <lineage>
        <taxon>Eukaryota</taxon>
        <taxon>Fungi</taxon>
        <taxon>Dikarya</taxon>
        <taxon>Ascomycota</taxon>
        <taxon>Pezizomycotina</taxon>
        <taxon>Dothideomycetes</taxon>
        <taxon>Pleosporomycetidae</taxon>
        <taxon>Pleosporales</taxon>
        <taxon>Pleosporineae</taxon>
        <taxon>Didymellaceae</taxon>
        <taxon>Ascochyta</taxon>
    </lineage>
</organism>
<keyword evidence="3" id="KW-0472">Membrane</keyword>
<dbReference type="AlphaFoldDB" id="A0A8H7ME42"/>
<evidence type="ECO:0000313" key="5">
    <source>
        <dbReference type="EMBL" id="KAF9691538.1"/>
    </source>
</evidence>